<evidence type="ECO:0000259" key="2">
    <source>
        <dbReference type="PROSITE" id="PS51886"/>
    </source>
</evidence>
<dbReference type="OrthoDB" id="636773at2759"/>
<dbReference type="SMART" id="SM00225">
    <property type="entry name" value="BTB"/>
    <property type="match status" value="1"/>
</dbReference>
<dbReference type="SUPFAM" id="SSF54695">
    <property type="entry name" value="POZ domain"/>
    <property type="match status" value="1"/>
</dbReference>
<dbReference type="Pfam" id="PF07707">
    <property type="entry name" value="BACK"/>
    <property type="match status" value="1"/>
</dbReference>
<organism evidence="3 4">
    <name type="scientific">Rhizophagus irregularis (strain DAOM 197198w)</name>
    <name type="common">Glomus intraradices</name>
    <dbReference type="NCBI Taxonomy" id="1432141"/>
    <lineage>
        <taxon>Eukaryota</taxon>
        <taxon>Fungi</taxon>
        <taxon>Fungi incertae sedis</taxon>
        <taxon>Mucoromycota</taxon>
        <taxon>Glomeromycotina</taxon>
        <taxon>Glomeromycetes</taxon>
        <taxon>Glomerales</taxon>
        <taxon>Glomeraceae</taxon>
        <taxon>Rhizophagus</taxon>
    </lineage>
</organism>
<dbReference type="PANTHER" id="PTHR24410">
    <property type="entry name" value="HL07962P-RELATED"/>
    <property type="match status" value="1"/>
</dbReference>
<dbReference type="CDD" id="cd18186">
    <property type="entry name" value="BTB_POZ_ZBTB_KLHL-like"/>
    <property type="match status" value="1"/>
</dbReference>
<dbReference type="Pfam" id="PF00651">
    <property type="entry name" value="BTB"/>
    <property type="match status" value="1"/>
</dbReference>
<dbReference type="InterPro" id="IPR000210">
    <property type="entry name" value="BTB/POZ_dom"/>
</dbReference>
<dbReference type="Gene3D" id="3.30.710.10">
    <property type="entry name" value="Potassium Channel Kv1.1, Chain A"/>
    <property type="match status" value="1"/>
</dbReference>
<dbReference type="InterPro" id="IPR011333">
    <property type="entry name" value="SKP1/BTB/POZ_sf"/>
</dbReference>
<dbReference type="HOGENOM" id="CLU_021542_0_2_1"/>
<feature type="domain" description="TLDc" evidence="2">
    <location>
        <begin position="296"/>
        <end position="473"/>
    </location>
</feature>
<proteinExistence type="predicted"/>
<comment type="caution">
    <text evidence="3">The sequence shown here is derived from an EMBL/GenBank/DDBJ whole genome shotgun (WGS) entry which is preliminary data.</text>
</comment>
<dbReference type="Gene3D" id="1.25.40.420">
    <property type="match status" value="1"/>
</dbReference>
<dbReference type="InterPro" id="IPR006571">
    <property type="entry name" value="TLDc_dom"/>
</dbReference>
<feature type="domain" description="BTB" evidence="1">
    <location>
        <begin position="23"/>
        <end position="98"/>
    </location>
</feature>
<dbReference type="Proteomes" id="UP000022910">
    <property type="component" value="Unassembled WGS sequence"/>
</dbReference>
<gene>
    <name evidence="3" type="ORF">RirG_154800</name>
</gene>
<protein>
    <recommendedName>
        <fullName evidence="5">Kelch-like protein 17</fullName>
    </recommendedName>
</protein>
<evidence type="ECO:0000259" key="1">
    <source>
        <dbReference type="PROSITE" id="PS50097"/>
    </source>
</evidence>
<accession>A0A015J8I3</accession>
<dbReference type="Pfam" id="PF07534">
    <property type="entry name" value="TLD"/>
    <property type="match status" value="1"/>
</dbReference>
<sequence>MSTQFFENLSRNYIKILEDSEYYDVTIEVGKDPNIKIFRAHMNILCHRSPYLRRALASNNKKNNNSGNLSHIKLPNILPEIFQIILKYIYGGILSLNEQNTSDIFKVLVAADELLLNELVDYLQTYLIDNKANWIEQHFELAHRISFQSNNLLRLQKFCTNFMAESPDKVFELLDFTSLPEKSLISLLQRDDLQMKEIEVWEHVLKWGLTKNPTLVSYPSTWTDDDFKTMENTLRCCLPLIRFYSLSSKDFLEKVHPYKKLLKPQLYEDLLKYYLDFKSEPSNDYLPPRRGKLDSKIVNIKIASLVSKWIDKINENCKCALSGLYLPYEFKLLLRGSSDGFSPSIFHSLCEYKFKTVTFIKIKGTDEILGGYNPIIWETTKNWGEAKDSFIFSLKNKKNIIEDEKISYVKEVDSALNYGKNYGPSFGKDLVIYGSSDTKDYDDNVCKLVYYEKKIRDTENKFSIEDYEVFQIINKND</sequence>
<reference evidence="3 4" key="1">
    <citation type="submission" date="2014-02" db="EMBL/GenBank/DDBJ databases">
        <title>Single nucleus genome sequencing reveals high similarity among nuclei of an endomycorrhizal fungus.</title>
        <authorList>
            <person name="Lin K."/>
            <person name="Geurts R."/>
            <person name="Zhang Z."/>
            <person name="Limpens E."/>
            <person name="Saunders D.G."/>
            <person name="Mu D."/>
            <person name="Pang E."/>
            <person name="Cao H."/>
            <person name="Cha H."/>
            <person name="Lin T."/>
            <person name="Zhou Q."/>
            <person name="Shang Y."/>
            <person name="Li Y."/>
            <person name="Ivanov S."/>
            <person name="Sharma T."/>
            <person name="Velzen R.V."/>
            <person name="Ruijter N.D."/>
            <person name="Aanen D.K."/>
            <person name="Win J."/>
            <person name="Kamoun S."/>
            <person name="Bisseling T."/>
            <person name="Huang S."/>
        </authorList>
    </citation>
    <scope>NUCLEOTIDE SEQUENCE [LARGE SCALE GENOMIC DNA]</scope>
    <source>
        <strain evidence="4">DAOM197198w</strain>
    </source>
</reference>
<keyword evidence="4" id="KW-1185">Reference proteome</keyword>
<dbReference type="EMBL" id="JEMT01024065">
    <property type="protein sequence ID" value="EXX63175.1"/>
    <property type="molecule type" value="Genomic_DNA"/>
</dbReference>
<dbReference type="InterPro" id="IPR011705">
    <property type="entry name" value="BACK"/>
</dbReference>
<evidence type="ECO:0000313" key="3">
    <source>
        <dbReference type="EMBL" id="EXX63175.1"/>
    </source>
</evidence>
<evidence type="ECO:0000313" key="4">
    <source>
        <dbReference type="Proteomes" id="UP000022910"/>
    </source>
</evidence>
<dbReference type="PROSITE" id="PS51886">
    <property type="entry name" value="TLDC"/>
    <property type="match status" value="1"/>
</dbReference>
<dbReference type="InterPro" id="IPR051481">
    <property type="entry name" value="BTB-POZ/Galectin-3-binding"/>
</dbReference>
<dbReference type="PANTHER" id="PTHR24410:SF23">
    <property type="entry name" value="BTB DOMAIN-CONTAINING PROTEIN-RELATED"/>
    <property type="match status" value="1"/>
</dbReference>
<name>A0A015J8I3_RHIIW</name>
<dbReference type="AlphaFoldDB" id="A0A015J8I3"/>
<dbReference type="PROSITE" id="PS50097">
    <property type="entry name" value="BTB"/>
    <property type="match status" value="1"/>
</dbReference>
<evidence type="ECO:0008006" key="5">
    <source>
        <dbReference type="Google" id="ProtNLM"/>
    </source>
</evidence>